<keyword evidence="10" id="KW-0067">ATP-binding</keyword>
<evidence type="ECO:0000256" key="2">
    <source>
        <dbReference type="ARBA" id="ARBA00004651"/>
    </source>
</evidence>
<evidence type="ECO:0000256" key="3">
    <source>
        <dbReference type="ARBA" id="ARBA00012438"/>
    </source>
</evidence>
<dbReference type="InterPro" id="IPR003660">
    <property type="entry name" value="HAMP_dom"/>
</dbReference>
<dbReference type="SUPFAM" id="SSF55874">
    <property type="entry name" value="ATPase domain of HSP90 chaperone/DNA topoisomerase II/histidine kinase"/>
    <property type="match status" value="1"/>
</dbReference>
<dbReference type="GO" id="GO:0005886">
    <property type="term" value="C:plasma membrane"/>
    <property type="evidence" value="ECO:0007669"/>
    <property type="project" value="UniProtKB-SubCell"/>
</dbReference>
<dbReference type="PRINTS" id="PR00344">
    <property type="entry name" value="BCTRLSENSOR"/>
</dbReference>
<evidence type="ECO:0000256" key="13">
    <source>
        <dbReference type="ARBA" id="ARBA00023136"/>
    </source>
</evidence>
<protein>
    <recommendedName>
        <fullName evidence="3">histidine kinase</fullName>
        <ecNumber evidence="3">2.7.13.3</ecNumber>
    </recommendedName>
</protein>
<evidence type="ECO:0000256" key="5">
    <source>
        <dbReference type="ARBA" id="ARBA00022553"/>
    </source>
</evidence>
<comment type="catalytic activity">
    <reaction evidence="1">
        <text>ATP + protein L-histidine = ADP + protein N-phospho-L-histidine.</text>
        <dbReference type="EC" id="2.7.13.3"/>
    </reaction>
</comment>
<dbReference type="InterPro" id="IPR004358">
    <property type="entry name" value="Sig_transdc_His_kin-like_C"/>
</dbReference>
<dbReference type="Proteomes" id="UP000516046">
    <property type="component" value="Chromosome"/>
</dbReference>
<accession>A0A7G9WGG6</accession>
<evidence type="ECO:0000259" key="17">
    <source>
        <dbReference type="PROSITE" id="PS50885"/>
    </source>
</evidence>
<keyword evidence="19" id="KW-1185">Reference proteome</keyword>
<keyword evidence="13 15" id="KW-0472">Membrane</keyword>
<dbReference type="CDD" id="cd00075">
    <property type="entry name" value="HATPase"/>
    <property type="match status" value="1"/>
</dbReference>
<dbReference type="CDD" id="cd06225">
    <property type="entry name" value="HAMP"/>
    <property type="match status" value="1"/>
</dbReference>
<keyword evidence="5" id="KW-0597">Phosphoprotein</keyword>
<dbReference type="GO" id="GO:0005524">
    <property type="term" value="F:ATP binding"/>
    <property type="evidence" value="ECO:0007669"/>
    <property type="project" value="UniProtKB-KW"/>
</dbReference>
<evidence type="ECO:0000256" key="15">
    <source>
        <dbReference type="SAM" id="Phobius"/>
    </source>
</evidence>
<dbReference type="SMART" id="SM00304">
    <property type="entry name" value="HAMP"/>
    <property type="match status" value="1"/>
</dbReference>
<dbReference type="PROSITE" id="PS50109">
    <property type="entry name" value="HIS_KIN"/>
    <property type="match status" value="1"/>
</dbReference>
<dbReference type="PANTHER" id="PTHR45528:SF1">
    <property type="entry name" value="SENSOR HISTIDINE KINASE CPXA"/>
    <property type="match status" value="1"/>
</dbReference>
<dbReference type="SMART" id="SM00387">
    <property type="entry name" value="HATPase_c"/>
    <property type="match status" value="1"/>
</dbReference>
<dbReference type="SUPFAM" id="SSF47384">
    <property type="entry name" value="Homodimeric domain of signal transducing histidine kinase"/>
    <property type="match status" value="1"/>
</dbReference>
<evidence type="ECO:0000256" key="8">
    <source>
        <dbReference type="ARBA" id="ARBA00022741"/>
    </source>
</evidence>
<gene>
    <name evidence="18" type="ORF">H6X83_12770</name>
</gene>
<sequence>MNASKISRRWLLNSLGMTIGILVVLIIVLSLAVRGYTYNGIQTAIDSRSEELTNIFADYGRRSPKEFSKAGRQYVENFPGKESMELMVFNSSGKVINTSLGFAPDENEQMPDYKAALQSRNGYGTWTGKLSSGEKVMAVTRVLHSDTGDFVGGIRYVVSLSAADWQIFVIVLMLMAAGLVVIALVMLSSRYFMRSILTPIKEIGSTAKRIAQGDFNARIENIPNNDEVGELCETINDMAKELDTAERMKNDFISSVSHELRTPLTAIKGWGETLQGGGLDPKNFNKGMDVIIKETERLSGMVEELLDFSRMQSGRMTLTMDRIDILAELGEAVYMFSERAKTEGKFLLYEEPAMLSPVLGDVNRLRQVFVNILDNALKYTGRGGTINVAANEAEGFIQVTIGDDGCGIPEKHLPNVKKKFYKANQTVRGSGIGLALADEIMTLHSGSLDIESTEGVGTVVTITIPTIQKLRDHLQEEQEKKQMEERKMNDDSAT</sequence>
<evidence type="ECO:0000256" key="7">
    <source>
        <dbReference type="ARBA" id="ARBA00022692"/>
    </source>
</evidence>
<evidence type="ECO:0000256" key="6">
    <source>
        <dbReference type="ARBA" id="ARBA00022679"/>
    </source>
</evidence>
<evidence type="ECO:0000256" key="1">
    <source>
        <dbReference type="ARBA" id="ARBA00000085"/>
    </source>
</evidence>
<keyword evidence="12" id="KW-0902">Two-component regulatory system</keyword>
<dbReference type="Gene3D" id="6.10.340.10">
    <property type="match status" value="1"/>
</dbReference>
<dbReference type="GO" id="GO:0000155">
    <property type="term" value="F:phosphorelay sensor kinase activity"/>
    <property type="evidence" value="ECO:0007669"/>
    <property type="project" value="InterPro"/>
</dbReference>
<reference evidence="18 19" key="1">
    <citation type="submission" date="2020-08" db="EMBL/GenBank/DDBJ databases">
        <authorList>
            <person name="Ren C."/>
            <person name="Gu Y."/>
            <person name="Xu Y."/>
        </authorList>
    </citation>
    <scope>NUCLEOTIDE SEQUENCE [LARGE SCALE GENOMIC DNA]</scope>
    <source>
        <strain evidence="18 19">LBM18003</strain>
    </source>
</reference>
<keyword evidence="7 15" id="KW-0812">Transmembrane</keyword>
<keyword evidence="9 18" id="KW-0418">Kinase</keyword>
<dbReference type="FunFam" id="1.10.287.130:FF:000001">
    <property type="entry name" value="Two-component sensor histidine kinase"/>
    <property type="match status" value="1"/>
</dbReference>
<dbReference type="InterPro" id="IPR050398">
    <property type="entry name" value="HssS/ArlS-like"/>
</dbReference>
<dbReference type="InterPro" id="IPR036890">
    <property type="entry name" value="HATPase_C_sf"/>
</dbReference>
<evidence type="ECO:0000256" key="9">
    <source>
        <dbReference type="ARBA" id="ARBA00022777"/>
    </source>
</evidence>
<name>A0A7G9WGG6_9FIRM</name>
<dbReference type="PROSITE" id="PS50885">
    <property type="entry name" value="HAMP"/>
    <property type="match status" value="1"/>
</dbReference>
<dbReference type="SMART" id="SM00388">
    <property type="entry name" value="HisKA"/>
    <property type="match status" value="1"/>
</dbReference>
<dbReference type="Pfam" id="PF02518">
    <property type="entry name" value="HATPase_c"/>
    <property type="match status" value="1"/>
</dbReference>
<dbReference type="InterPro" id="IPR003661">
    <property type="entry name" value="HisK_dim/P_dom"/>
</dbReference>
<dbReference type="InterPro" id="IPR003594">
    <property type="entry name" value="HATPase_dom"/>
</dbReference>
<evidence type="ECO:0000256" key="14">
    <source>
        <dbReference type="SAM" id="MobiDB-lite"/>
    </source>
</evidence>
<dbReference type="Gene3D" id="3.30.565.10">
    <property type="entry name" value="Histidine kinase-like ATPase, C-terminal domain"/>
    <property type="match status" value="1"/>
</dbReference>
<comment type="subcellular location">
    <subcellularLocation>
        <location evidence="2">Cell membrane</location>
        <topology evidence="2">Multi-pass membrane protein</topology>
    </subcellularLocation>
</comment>
<feature type="domain" description="Histidine kinase" evidence="16">
    <location>
        <begin position="255"/>
        <end position="468"/>
    </location>
</feature>
<evidence type="ECO:0000313" key="18">
    <source>
        <dbReference type="EMBL" id="QNO17778.1"/>
    </source>
</evidence>
<feature type="domain" description="HAMP" evidence="17">
    <location>
        <begin position="194"/>
        <end position="247"/>
    </location>
</feature>
<dbReference type="Pfam" id="PF00672">
    <property type="entry name" value="HAMP"/>
    <property type="match status" value="1"/>
</dbReference>
<feature type="transmembrane region" description="Helical" evidence="15">
    <location>
        <begin position="12"/>
        <end position="33"/>
    </location>
</feature>
<evidence type="ECO:0000313" key="19">
    <source>
        <dbReference type="Proteomes" id="UP000516046"/>
    </source>
</evidence>
<dbReference type="Gene3D" id="1.10.287.130">
    <property type="match status" value="1"/>
</dbReference>
<keyword evidence="8" id="KW-0547">Nucleotide-binding</keyword>
<dbReference type="KEGG" id="caml:H6X83_12770"/>
<keyword evidence="6" id="KW-0808">Transferase</keyword>
<dbReference type="SUPFAM" id="SSF158472">
    <property type="entry name" value="HAMP domain-like"/>
    <property type="match status" value="1"/>
</dbReference>
<evidence type="ECO:0000259" key="16">
    <source>
        <dbReference type="PROSITE" id="PS50109"/>
    </source>
</evidence>
<organism evidence="18 19">
    <name type="scientific">Caproicibacterium amylolyticum</name>
    <dbReference type="NCBI Taxonomy" id="2766537"/>
    <lineage>
        <taxon>Bacteria</taxon>
        <taxon>Bacillati</taxon>
        <taxon>Bacillota</taxon>
        <taxon>Clostridia</taxon>
        <taxon>Eubacteriales</taxon>
        <taxon>Oscillospiraceae</taxon>
        <taxon>Caproicibacterium</taxon>
    </lineage>
</organism>
<evidence type="ECO:0000256" key="12">
    <source>
        <dbReference type="ARBA" id="ARBA00023012"/>
    </source>
</evidence>
<dbReference type="InterPro" id="IPR036097">
    <property type="entry name" value="HisK_dim/P_sf"/>
</dbReference>
<dbReference type="EC" id="2.7.13.3" evidence="3"/>
<dbReference type="RefSeq" id="WP_212506841.1">
    <property type="nucleotide sequence ID" value="NZ_CP060696.1"/>
</dbReference>
<dbReference type="AlphaFoldDB" id="A0A7G9WGG6"/>
<dbReference type="EMBL" id="CP060696">
    <property type="protein sequence ID" value="QNO17778.1"/>
    <property type="molecule type" value="Genomic_DNA"/>
</dbReference>
<feature type="transmembrane region" description="Helical" evidence="15">
    <location>
        <begin position="165"/>
        <end position="187"/>
    </location>
</feature>
<evidence type="ECO:0000256" key="11">
    <source>
        <dbReference type="ARBA" id="ARBA00022989"/>
    </source>
</evidence>
<keyword evidence="11 15" id="KW-1133">Transmembrane helix</keyword>
<dbReference type="CDD" id="cd00082">
    <property type="entry name" value="HisKA"/>
    <property type="match status" value="1"/>
</dbReference>
<keyword evidence="4" id="KW-1003">Cell membrane</keyword>
<dbReference type="InterPro" id="IPR005467">
    <property type="entry name" value="His_kinase_dom"/>
</dbReference>
<evidence type="ECO:0000256" key="4">
    <source>
        <dbReference type="ARBA" id="ARBA00022475"/>
    </source>
</evidence>
<evidence type="ECO:0000256" key="10">
    <source>
        <dbReference type="ARBA" id="ARBA00022840"/>
    </source>
</evidence>
<feature type="region of interest" description="Disordered" evidence="14">
    <location>
        <begin position="475"/>
        <end position="494"/>
    </location>
</feature>
<proteinExistence type="predicted"/>
<dbReference type="Pfam" id="PF00512">
    <property type="entry name" value="HisKA"/>
    <property type="match status" value="1"/>
</dbReference>
<dbReference type="PANTHER" id="PTHR45528">
    <property type="entry name" value="SENSOR HISTIDINE KINASE CPXA"/>
    <property type="match status" value="1"/>
</dbReference>